<proteinExistence type="predicted"/>
<dbReference type="RefSeq" id="WP_150092027.1">
    <property type="nucleotide sequence ID" value="NZ_JBFUOH010000001.1"/>
</dbReference>
<accession>A0A5M8FST0</accession>
<evidence type="ECO:0000313" key="2">
    <source>
        <dbReference type="Proteomes" id="UP000322981"/>
    </source>
</evidence>
<keyword evidence="2" id="KW-1185">Reference proteome</keyword>
<reference evidence="1 2" key="1">
    <citation type="submission" date="2019-09" db="EMBL/GenBank/DDBJ databases">
        <title>Whole-genome sequence of the purple sulfur bacterium Thiohalocapsa marina DSM 19078.</title>
        <authorList>
            <person name="Kyndt J.A."/>
            <person name="Meyer T.E."/>
        </authorList>
    </citation>
    <scope>NUCLEOTIDE SEQUENCE [LARGE SCALE GENOMIC DNA]</scope>
    <source>
        <strain evidence="1 2">DSM 19078</strain>
    </source>
</reference>
<evidence type="ECO:0000313" key="1">
    <source>
        <dbReference type="EMBL" id="KAA6185852.1"/>
    </source>
</evidence>
<comment type="caution">
    <text evidence="1">The sequence shown here is derived from an EMBL/GenBank/DDBJ whole genome shotgun (WGS) entry which is preliminary data.</text>
</comment>
<dbReference type="EMBL" id="VWXX01000007">
    <property type="protein sequence ID" value="KAA6185852.1"/>
    <property type="molecule type" value="Genomic_DNA"/>
</dbReference>
<dbReference type="OrthoDB" id="8456019at2"/>
<dbReference type="AlphaFoldDB" id="A0A5M8FST0"/>
<sequence>MSQVIEFLTPRMVGPRFAEHAIPLELLKDLAVLEEMVIEVAKWCYLRDHPERKRSPKGFTDGVALKLSGVGEGSAVPHLSLVVEQTQLFPPQAQTYFEQARTHLIGAINAAEHDEPITQHLPDALLAYFDRFGRGLRDGEAIEFAPEAADRKARLTKATRRKLVLASSQVQELTEEVTLRGSIPEADQGKMTFELQVINGPRVVAPIAGPHLPTVMDAFNGYKQGARVLLQGIGRYNRYDRLQSLETVEHLSLLDVNDIAARLEELKTLRHGWLDGKKGFAPDRAGLDWLAEAFQHNYPDELTPPYLYPTAEGGVQAEWSVNGWEISLEIDLDQYQGQWHALDMANEQEQEKTLNLNEPADWQWLATEITERTGGEA</sequence>
<organism evidence="1 2">
    <name type="scientific">Thiohalocapsa marina</name>
    <dbReference type="NCBI Taxonomy" id="424902"/>
    <lineage>
        <taxon>Bacteria</taxon>
        <taxon>Pseudomonadati</taxon>
        <taxon>Pseudomonadota</taxon>
        <taxon>Gammaproteobacteria</taxon>
        <taxon>Chromatiales</taxon>
        <taxon>Chromatiaceae</taxon>
        <taxon>Thiohalocapsa</taxon>
    </lineage>
</organism>
<gene>
    <name evidence="1" type="ORF">F2Q65_07615</name>
</gene>
<name>A0A5M8FST0_9GAMM</name>
<dbReference type="Proteomes" id="UP000322981">
    <property type="component" value="Unassembled WGS sequence"/>
</dbReference>
<protein>
    <submittedName>
        <fullName evidence="1">Uncharacterized protein</fullName>
    </submittedName>
</protein>